<keyword evidence="3" id="KW-0460">Magnesium</keyword>
<proteinExistence type="predicted"/>
<protein>
    <submittedName>
        <fullName evidence="7">Myrcene synthase, chloroplastic-like isoform X2</fullName>
    </submittedName>
</protein>
<dbReference type="InterPro" id="IPR034741">
    <property type="entry name" value="Terpene_cyclase-like_1_C"/>
</dbReference>
<dbReference type="Pfam" id="PF03936">
    <property type="entry name" value="Terpene_synth_C"/>
    <property type="match status" value="1"/>
</dbReference>
<dbReference type="PANTHER" id="PTHR31225">
    <property type="entry name" value="OS04G0344100 PROTEIN-RELATED"/>
    <property type="match status" value="1"/>
</dbReference>
<organism evidence="7 8">
    <name type="scientific">Senna tora</name>
    <dbReference type="NCBI Taxonomy" id="362788"/>
    <lineage>
        <taxon>Eukaryota</taxon>
        <taxon>Viridiplantae</taxon>
        <taxon>Streptophyta</taxon>
        <taxon>Embryophyta</taxon>
        <taxon>Tracheophyta</taxon>
        <taxon>Spermatophyta</taxon>
        <taxon>Magnoliopsida</taxon>
        <taxon>eudicotyledons</taxon>
        <taxon>Gunneridae</taxon>
        <taxon>Pentapetalae</taxon>
        <taxon>rosids</taxon>
        <taxon>fabids</taxon>
        <taxon>Fabales</taxon>
        <taxon>Fabaceae</taxon>
        <taxon>Caesalpinioideae</taxon>
        <taxon>Cassia clade</taxon>
        <taxon>Senna</taxon>
    </lineage>
</organism>
<accession>A0A834WZZ1</accession>
<dbReference type="AlphaFoldDB" id="A0A834WZZ1"/>
<dbReference type="OrthoDB" id="1936865at2759"/>
<dbReference type="GO" id="GO:0016102">
    <property type="term" value="P:diterpenoid biosynthetic process"/>
    <property type="evidence" value="ECO:0007669"/>
    <property type="project" value="InterPro"/>
</dbReference>
<sequence>MMLYNMVDDDEPLHQLEFIDVLERLGVAYHFETEINNILENHYKNIIKVDKLKGSEKDLYATSLEFRLLRQHGFHVSTDVFDRFVDEMGNFKQILSVDIKGVLSLYEASFLSMEDESILEKAREFSIEILKEYVREKNENDEILMLINHALEVPLHWRMPRWEALWFIKAYETTHNMIPSLLHFAKLDFNMVQAIHLEELKQASRWDINCIDNLPDYMKISFLGLFNFVNELAFDILKGRDHHIHSYIRKVWTDYCKAGLKEAKWYYSGYKPSVEEYLENAWVSISAPVILLHSYFLIPNPMTNRDLELLKEYPHLLRLSSMIFRLADDLGTSKREKEVGDVAKAIECYMNEHKGCEEEEACEHVRSLISKTWKKMNEEAINSGFSQNFKDMCVNLARTAVWCYKEGDGYSDEDLIETNNTISSILFEPIPTTSSSLSLCS</sequence>
<reference evidence="7" key="1">
    <citation type="submission" date="2020-09" db="EMBL/GenBank/DDBJ databases">
        <title>Genome-Enabled Discovery of Anthraquinone Biosynthesis in Senna tora.</title>
        <authorList>
            <person name="Kang S.-H."/>
            <person name="Pandey R.P."/>
            <person name="Lee C.-M."/>
            <person name="Sim J.-S."/>
            <person name="Jeong J.-T."/>
            <person name="Choi B.-S."/>
            <person name="Jung M."/>
            <person name="Ginzburg D."/>
            <person name="Zhao K."/>
            <person name="Won S.Y."/>
            <person name="Oh T.-J."/>
            <person name="Yu Y."/>
            <person name="Kim N.-H."/>
            <person name="Lee O.R."/>
            <person name="Lee T.-H."/>
            <person name="Bashyal P."/>
            <person name="Kim T.-S."/>
            <person name="Lee W.-H."/>
            <person name="Kawkins C."/>
            <person name="Kim C.-K."/>
            <person name="Kim J.S."/>
            <person name="Ahn B.O."/>
            <person name="Rhee S.Y."/>
            <person name="Sohng J.K."/>
        </authorList>
    </citation>
    <scope>NUCLEOTIDE SEQUENCE</scope>
    <source>
        <tissue evidence="7">Leaf</tissue>
    </source>
</reference>
<gene>
    <name evidence="7" type="ORF">G2W53_010562</name>
</gene>
<dbReference type="SFLD" id="SFLDG01019">
    <property type="entry name" value="Terpene_Cyclase_Like_1_C_Termi"/>
    <property type="match status" value="1"/>
</dbReference>
<evidence type="ECO:0000256" key="3">
    <source>
        <dbReference type="ARBA" id="ARBA00022842"/>
    </source>
</evidence>
<dbReference type="InterPro" id="IPR005630">
    <property type="entry name" value="Terpene_synthase_metal-bd"/>
</dbReference>
<dbReference type="CDD" id="cd00684">
    <property type="entry name" value="Terpene_cyclase_plant_C1"/>
    <property type="match status" value="1"/>
</dbReference>
<dbReference type="SUPFAM" id="SSF48576">
    <property type="entry name" value="Terpenoid synthases"/>
    <property type="match status" value="1"/>
</dbReference>
<dbReference type="InterPro" id="IPR008930">
    <property type="entry name" value="Terpenoid_cyclase/PrenylTrfase"/>
</dbReference>
<dbReference type="InterPro" id="IPR001906">
    <property type="entry name" value="Terpene_synth_N"/>
</dbReference>
<evidence type="ECO:0000313" key="7">
    <source>
        <dbReference type="EMBL" id="KAF7835703.1"/>
    </source>
</evidence>
<name>A0A834WZZ1_9FABA</name>
<dbReference type="PANTHER" id="PTHR31225:SF244">
    <property type="entry name" value="1,8-CINEOLE SYNTHASE 1, CHLOROPLASTIC-RELATED"/>
    <property type="match status" value="1"/>
</dbReference>
<evidence type="ECO:0000256" key="1">
    <source>
        <dbReference type="ARBA" id="ARBA00001946"/>
    </source>
</evidence>
<dbReference type="InterPro" id="IPR050148">
    <property type="entry name" value="Terpene_synthase-like"/>
</dbReference>
<dbReference type="Gene3D" id="1.50.10.130">
    <property type="entry name" value="Terpene synthase, N-terminal domain"/>
    <property type="match status" value="1"/>
</dbReference>
<dbReference type="GO" id="GO:0010333">
    <property type="term" value="F:terpene synthase activity"/>
    <property type="evidence" value="ECO:0007669"/>
    <property type="project" value="InterPro"/>
</dbReference>
<keyword evidence="8" id="KW-1185">Reference proteome</keyword>
<dbReference type="EMBL" id="JAAIUW010000004">
    <property type="protein sequence ID" value="KAF7835703.1"/>
    <property type="molecule type" value="Genomic_DNA"/>
</dbReference>
<feature type="domain" description="Terpene synthase N-terminal" evidence="5">
    <location>
        <begin position="8"/>
        <end position="151"/>
    </location>
</feature>
<dbReference type="InterPro" id="IPR044814">
    <property type="entry name" value="Terpene_cyclase_plant_C1"/>
</dbReference>
<evidence type="ECO:0000259" key="6">
    <source>
        <dbReference type="Pfam" id="PF03936"/>
    </source>
</evidence>
<dbReference type="Gene3D" id="1.10.600.10">
    <property type="entry name" value="Farnesyl Diphosphate Synthase"/>
    <property type="match status" value="1"/>
</dbReference>
<dbReference type="SUPFAM" id="SSF48239">
    <property type="entry name" value="Terpenoid cyclases/Protein prenyltransferases"/>
    <property type="match status" value="1"/>
</dbReference>
<evidence type="ECO:0000313" key="8">
    <source>
        <dbReference type="Proteomes" id="UP000634136"/>
    </source>
</evidence>
<evidence type="ECO:0000256" key="2">
    <source>
        <dbReference type="ARBA" id="ARBA00022723"/>
    </source>
</evidence>
<keyword evidence="4" id="KW-0456">Lyase</keyword>
<comment type="caution">
    <text evidence="7">The sequence shown here is derived from an EMBL/GenBank/DDBJ whole genome shotgun (WGS) entry which is preliminary data.</text>
</comment>
<dbReference type="InterPro" id="IPR036965">
    <property type="entry name" value="Terpene_synth_N_sf"/>
</dbReference>
<dbReference type="GO" id="GO:0000287">
    <property type="term" value="F:magnesium ion binding"/>
    <property type="evidence" value="ECO:0007669"/>
    <property type="project" value="InterPro"/>
</dbReference>
<keyword evidence="2" id="KW-0479">Metal-binding</keyword>
<dbReference type="SFLD" id="SFLDS00005">
    <property type="entry name" value="Isoprenoid_Synthase_Type_I"/>
    <property type="match status" value="1"/>
</dbReference>
<evidence type="ECO:0000256" key="4">
    <source>
        <dbReference type="ARBA" id="ARBA00023239"/>
    </source>
</evidence>
<dbReference type="Proteomes" id="UP000634136">
    <property type="component" value="Unassembled WGS sequence"/>
</dbReference>
<comment type="cofactor">
    <cofactor evidence="1">
        <name>Mg(2+)</name>
        <dbReference type="ChEBI" id="CHEBI:18420"/>
    </cofactor>
</comment>
<evidence type="ECO:0000259" key="5">
    <source>
        <dbReference type="Pfam" id="PF01397"/>
    </source>
</evidence>
<dbReference type="FunFam" id="1.50.10.130:FF:000001">
    <property type="entry name" value="Isoprene synthase, chloroplastic"/>
    <property type="match status" value="1"/>
</dbReference>
<dbReference type="InterPro" id="IPR008949">
    <property type="entry name" value="Isoprenoid_synthase_dom_sf"/>
</dbReference>
<feature type="domain" description="Terpene synthase metal-binding" evidence="6">
    <location>
        <begin position="197"/>
        <end position="375"/>
    </location>
</feature>
<dbReference type="Pfam" id="PF01397">
    <property type="entry name" value="Terpene_synth"/>
    <property type="match status" value="1"/>
</dbReference>